<dbReference type="InterPro" id="IPR001041">
    <property type="entry name" value="2Fe-2S_ferredoxin-type"/>
</dbReference>
<dbReference type="Proteomes" id="UP000252086">
    <property type="component" value="Unassembled WGS sequence"/>
</dbReference>
<proteinExistence type="predicted"/>
<dbReference type="InterPro" id="IPR036010">
    <property type="entry name" value="2Fe-2S_ferredoxin-like_sf"/>
</dbReference>
<dbReference type="EMBL" id="QNRF01000010">
    <property type="protein sequence ID" value="RBO79846.1"/>
    <property type="molecule type" value="Genomic_DNA"/>
</dbReference>
<evidence type="ECO:0000313" key="3">
    <source>
        <dbReference type="Proteomes" id="UP000252086"/>
    </source>
</evidence>
<dbReference type="CDD" id="cd00207">
    <property type="entry name" value="fer2"/>
    <property type="match status" value="1"/>
</dbReference>
<name>A0A366CU89_9GAMM</name>
<reference evidence="2 3" key="1">
    <citation type="submission" date="2018-06" db="EMBL/GenBank/DDBJ databases">
        <title>Genomic Encyclopedia of Type Strains, Phase III (KMG-III): the genomes of soil and plant-associated and newly described type strains.</title>
        <authorList>
            <person name="Whitman W."/>
        </authorList>
    </citation>
    <scope>NUCLEOTIDE SEQUENCE [LARGE SCALE GENOMIC DNA]</scope>
    <source>
        <strain evidence="2 3">CECT 7732</strain>
    </source>
</reference>
<evidence type="ECO:0000259" key="1">
    <source>
        <dbReference type="PROSITE" id="PS51085"/>
    </source>
</evidence>
<dbReference type="InterPro" id="IPR006058">
    <property type="entry name" value="2Fe2S_fd_BS"/>
</dbReference>
<feature type="domain" description="2Fe-2S ferredoxin-type" evidence="1">
    <location>
        <begin position="4"/>
        <end position="76"/>
    </location>
</feature>
<dbReference type="Gene3D" id="3.10.20.30">
    <property type="match status" value="1"/>
</dbReference>
<keyword evidence="3" id="KW-1185">Reference proteome</keyword>
<protein>
    <submittedName>
        <fullName evidence="2">Ferredoxin</fullName>
    </submittedName>
</protein>
<dbReference type="Pfam" id="PF00111">
    <property type="entry name" value="Fer2"/>
    <property type="match status" value="1"/>
</dbReference>
<dbReference type="AlphaFoldDB" id="A0A366CU89"/>
<comment type="caution">
    <text evidence="2">The sequence shown here is derived from an EMBL/GenBank/DDBJ whole genome shotgun (WGS) entry which is preliminary data.</text>
</comment>
<dbReference type="PROSITE" id="PS00197">
    <property type="entry name" value="2FE2S_FER_1"/>
    <property type="match status" value="1"/>
</dbReference>
<gene>
    <name evidence="2" type="ORF">DFP76_11024</name>
</gene>
<dbReference type="PROSITE" id="PS51085">
    <property type="entry name" value="2FE2S_FER_2"/>
    <property type="match status" value="1"/>
</dbReference>
<dbReference type="InterPro" id="IPR012675">
    <property type="entry name" value="Beta-grasp_dom_sf"/>
</dbReference>
<dbReference type="RefSeq" id="WP_113875507.1">
    <property type="nucleotide sequence ID" value="NZ_QNRF01000010.1"/>
</dbReference>
<organism evidence="2 3">
    <name type="scientific">Marinomonas aquiplantarum</name>
    <dbReference type="NCBI Taxonomy" id="491951"/>
    <lineage>
        <taxon>Bacteria</taxon>
        <taxon>Pseudomonadati</taxon>
        <taxon>Pseudomonadota</taxon>
        <taxon>Gammaproteobacteria</taxon>
        <taxon>Oceanospirillales</taxon>
        <taxon>Oceanospirillaceae</taxon>
        <taxon>Marinomonas</taxon>
    </lineage>
</organism>
<sequence length="276" mass="30808">MESERLTISLNGKKADVEAGDNLLMALLANQFDVHYGCRAGACGACRLYDQKNGESILACQTQLVSPLMLTTQPVSTSLAFSLISTKRLDEANIELTLMGPSDESFGDRLRLSFDQEGLAEEFMALNSAGQALTLVLAKSQISAENWHKAMNLAPADRVFLQLQQGIRKGRLLYELGVDQGPWLVVLAAENIAYETHWREVLANENCDLLACCTLSAEPENLVEQVVLREAFSQVLSKTNSTDLNILYHGQKRSLQQWEAYLRPLRIRTHQLHFVR</sequence>
<accession>A0A366CU89</accession>
<dbReference type="GO" id="GO:0051537">
    <property type="term" value="F:2 iron, 2 sulfur cluster binding"/>
    <property type="evidence" value="ECO:0007669"/>
    <property type="project" value="InterPro"/>
</dbReference>
<dbReference type="SUPFAM" id="SSF54292">
    <property type="entry name" value="2Fe-2S ferredoxin-like"/>
    <property type="match status" value="1"/>
</dbReference>
<evidence type="ECO:0000313" key="2">
    <source>
        <dbReference type="EMBL" id="RBO79846.1"/>
    </source>
</evidence>
<dbReference type="OrthoDB" id="9806195at2"/>